<evidence type="ECO:0008006" key="8">
    <source>
        <dbReference type="Google" id="ProtNLM"/>
    </source>
</evidence>
<dbReference type="Pfam" id="PF03486">
    <property type="entry name" value="HI0933_like"/>
    <property type="match status" value="1"/>
</dbReference>
<dbReference type="PATRIC" id="fig|1230338.3.peg.440"/>
<dbReference type="Gene3D" id="3.50.50.60">
    <property type="entry name" value="FAD/NAD(P)-binding domain"/>
    <property type="match status" value="1"/>
</dbReference>
<dbReference type="InterPro" id="IPR036188">
    <property type="entry name" value="FAD/NAD-bd_sf"/>
</dbReference>
<feature type="domain" description="RsdA/BaiN/AoA(So)-like insert" evidence="5">
    <location>
        <begin position="231"/>
        <end position="392"/>
    </location>
</feature>
<evidence type="ECO:0000313" key="6">
    <source>
        <dbReference type="EMBL" id="ELA09139.1"/>
    </source>
</evidence>
<evidence type="ECO:0000256" key="3">
    <source>
        <dbReference type="ARBA" id="ARBA00022827"/>
    </source>
</evidence>
<comment type="caution">
    <text evidence="6">The sequence shown here is derived from an EMBL/GenBank/DDBJ whole genome shotgun (WGS) entry which is preliminary data.</text>
</comment>
<dbReference type="AlphaFoldDB" id="L2F7V7"/>
<evidence type="ECO:0000259" key="4">
    <source>
        <dbReference type="Pfam" id="PF03486"/>
    </source>
</evidence>
<dbReference type="InterPro" id="IPR055178">
    <property type="entry name" value="RsdA/BaiN/AoA(So)-like_dom"/>
</dbReference>
<dbReference type="Gene3D" id="1.10.8.260">
    <property type="entry name" value="HI0933 insert domain-like"/>
    <property type="match status" value="1"/>
</dbReference>
<dbReference type="PANTHER" id="PTHR42887:SF2">
    <property type="entry name" value="OS12G0638800 PROTEIN"/>
    <property type="match status" value="1"/>
</dbReference>
<protein>
    <recommendedName>
        <fullName evidence="8">Flavoprotein</fullName>
    </recommendedName>
</protein>
<proteinExistence type="predicted"/>
<evidence type="ECO:0000313" key="7">
    <source>
        <dbReference type="Proteomes" id="UP000023795"/>
    </source>
</evidence>
<evidence type="ECO:0000256" key="1">
    <source>
        <dbReference type="ARBA" id="ARBA00001974"/>
    </source>
</evidence>
<keyword evidence="2" id="KW-0285">Flavoprotein</keyword>
<dbReference type="SUPFAM" id="SSF51905">
    <property type="entry name" value="FAD/NAD(P)-binding domain"/>
    <property type="match status" value="1"/>
</dbReference>
<keyword evidence="7" id="KW-1185">Reference proteome</keyword>
<dbReference type="InterPro" id="IPR004792">
    <property type="entry name" value="BaiN-like"/>
</dbReference>
<dbReference type="EMBL" id="ANIN01000001">
    <property type="protein sequence ID" value="ELA09139.1"/>
    <property type="molecule type" value="Genomic_DNA"/>
</dbReference>
<dbReference type="PRINTS" id="PR00411">
    <property type="entry name" value="PNDRDTASEI"/>
</dbReference>
<dbReference type="InterPro" id="IPR057661">
    <property type="entry name" value="RsdA/BaiN/AoA(So)_Rossmann"/>
</dbReference>
<reference evidence="6 7" key="1">
    <citation type="journal article" date="2013" name="Genome Announc.">
        <title>Genome Sequence of Moraxella macacae 0408225, a Novel Bacterial Species Isolated from a Cynomolgus Macaque with Epistaxis.</title>
        <authorList>
            <person name="Ladner J.T."/>
            <person name="Whitehouse C.A."/>
            <person name="Koroleva G.I."/>
            <person name="Palacios G.F."/>
        </authorList>
    </citation>
    <scope>NUCLEOTIDE SEQUENCE [LARGE SCALE GENOMIC DNA]</scope>
    <source>
        <strain evidence="6 7">0408225</strain>
    </source>
</reference>
<gene>
    <name evidence="6" type="ORF">MOMA_01990</name>
</gene>
<evidence type="ECO:0000256" key="2">
    <source>
        <dbReference type="ARBA" id="ARBA00022630"/>
    </source>
</evidence>
<sequence length="447" mass="49368">MQKPCANVWQASLFLNTFFKYFFCKTMSVNMIVVKNFDVIVIGAGASGLFCAMTAAKRGRRVLVLDHANKAGKKILMSGGGKCNFTNYEILPDHFLSNNPHFVKSALSRYTQWDFLAMVAEHKIAWQERDYGQLFCENSANDILQMLLTQCQKYGVIVQLNSQVDGVKSLDNQFSLTVSPKKPGKTDFLRALTCQSLVIATGGLSIPTMGASGFGYQLAEKFGHKIIPTSASLVPFTFSGKLLEAFADMAGIGVNVGLFNDKIRFNLPVLFTHRGLSGPASLQLSNYWTAGDLIFMDLFVGFDVKNELLLAKKTTPKKQLHTVINELSARLNKPLPKKLLHYIDELIVKKTLINSHSEIANIKNDDLITIGENLNAWQLKPSGTEGYRTAEVTRGGVDTADISSKTMQSKLKPNLYFIGEVLDVTGWLGGYNFAWAWASGFVCGEVV</sequence>
<dbReference type="NCBIfam" id="TIGR00275">
    <property type="entry name" value="aminoacetone oxidase family FAD-binding enzyme"/>
    <property type="match status" value="1"/>
</dbReference>
<organism evidence="6 7">
    <name type="scientific">Moraxella macacae 0408225</name>
    <dbReference type="NCBI Taxonomy" id="1230338"/>
    <lineage>
        <taxon>Bacteria</taxon>
        <taxon>Pseudomonadati</taxon>
        <taxon>Pseudomonadota</taxon>
        <taxon>Gammaproteobacteria</taxon>
        <taxon>Moraxellales</taxon>
        <taxon>Moraxellaceae</taxon>
        <taxon>Moraxella</taxon>
    </lineage>
</organism>
<dbReference type="eggNOG" id="COG2081">
    <property type="taxonomic scope" value="Bacteria"/>
</dbReference>
<evidence type="ECO:0000259" key="5">
    <source>
        <dbReference type="Pfam" id="PF22780"/>
    </source>
</evidence>
<dbReference type="Gene3D" id="2.40.30.10">
    <property type="entry name" value="Translation factors"/>
    <property type="match status" value="1"/>
</dbReference>
<dbReference type="Proteomes" id="UP000023795">
    <property type="component" value="Unassembled WGS sequence"/>
</dbReference>
<accession>L2F7V7</accession>
<dbReference type="PRINTS" id="PR00368">
    <property type="entry name" value="FADPNR"/>
</dbReference>
<dbReference type="STRING" id="1230338.MOMA_01990"/>
<dbReference type="PANTHER" id="PTHR42887">
    <property type="entry name" value="OS12G0638800 PROTEIN"/>
    <property type="match status" value="1"/>
</dbReference>
<dbReference type="SUPFAM" id="SSF160996">
    <property type="entry name" value="HI0933 insert domain-like"/>
    <property type="match status" value="1"/>
</dbReference>
<comment type="cofactor">
    <cofactor evidence="1">
        <name>FAD</name>
        <dbReference type="ChEBI" id="CHEBI:57692"/>
    </cofactor>
</comment>
<dbReference type="Pfam" id="PF22780">
    <property type="entry name" value="HI0933_like_1st"/>
    <property type="match status" value="1"/>
</dbReference>
<name>L2F7V7_9GAMM</name>
<dbReference type="InterPro" id="IPR023166">
    <property type="entry name" value="BaiN-like_dom_sf"/>
</dbReference>
<keyword evidence="3" id="KW-0274">FAD</keyword>
<feature type="domain" description="RsdA/BaiN/AoA(So)-like Rossmann fold-like" evidence="4">
    <location>
        <begin position="38"/>
        <end position="445"/>
    </location>
</feature>